<evidence type="ECO:0008006" key="4">
    <source>
        <dbReference type="Google" id="ProtNLM"/>
    </source>
</evidence>
<dbReference type="Proteomes" id="UP000168163">
    <property type="component" value="Segment"/>
</dbReference>
<dbReference type="EMBL" id="GQ329669">
    <property type="protein sequence ID" value="ADC53811.1"/>
    <property type="molecule type" value="Genomic_DNA"/>
</dbReference>
<protein>
    <recommendedName>
        <fullName evidence="4">FEN1-like nuclease</fullName>
    </recommendedName>
</protein>
<sequence>MGIKNLKALLLSHGSLTPHEPDGDERFPAVFVDGFSVMMTMAYSCADEDEFRAAVEERVQHWTSVAESGRLVVFLDRGEIPIKQPLREQRRKATRDRAARHREFIAAAEAEAAVAPEDREKEKEKENDEHAEFAEEIRAEKQLKLQRIRFQLSIASHDVVRSLIASTLERTGEAVEVVFCDGVDAEMVMCARGRAEAERCGRWPLLVTTDQDALLFTSTDRMEKIVSTVSACYAFRPTAEAEYLCKLAALANGCDFFPGLGGICVSVESLRRAALFPEFSARNAAVSLCTRPMRLATQDALEPEVAAEAVDFIARYAAGDENIYREVPPGACCGRAFVRCALAAEWAESLPAPTGLGVVADMIACLPARRDPSPAEVERLMALEARARGARVTDAMLAQTAQLLGYGAGAGADAAAVFAVSGAKGLMRRLRDTSMFFNAEYVEIESEPRLLKLR</sequence>
<dbReference type="Gene3D" id="3.40.50.1010">
    <property type="entry name" value="5'-nuclease"/>
    <property type="match status" value="1"/>
</dbReference>
<feature type="region of interest" description="Disordered" evidence="1">
    <location>
        <begin position="111"/>
        <end position="132"/>
    </location>
</feature>
<accession>D3IZ57</accession>
<evidence type="ECO:0000256" key="1">
    <source>
        <dbReference type="SAM" id="MobiDB-lite"/>
    </source>
</evidence>
<reference evidence="2 3" key="1">
    <citation type="journal article" date="2010" name="J. Gen. Virol.">
        <title>The genome of pseudocowpoxvirus: comparison of a reindeer isolate and a reference strain.</title>
        <authorList>
            <person name="Hautaniemi M."/>
            <person name="Ueda N."/>
            <person name="Tuimala J."/>
            <person name="Mercer A.A."/>
            <person name="Lahdenpera J."/>
            <person name="McInnes C.J."/>
        </authorList>
    </citation>
    <scope>NUCLEOTIDE SEQUENCE [LARGE SCALE GENOMIC DNA]</scope>
    <source>
        <strain evidence="2">F00.120R</strain>
    </source>
</reference>
<organism evidence="2 3">
    <name type="scientific">Pseudocowpox virus</name>
    <dbReference type="NCBI Taxonomy" id="129726"/>
    <lineage>
        <taxon>Viruses</taxon>
        <taxon>Varidnaviria</taxon>
        <taxon>Bamfordvirae</taxon>
        <taxon>Nucleocytoviricota</taxon>
        <taxon>Pokkesviricetes</taxon>
        <taxon>Chitovirales</taxon>
        <taxon>Poxviridae</taxon>
        <taxon>Chordopoxvirinae</taxon>
        <taxon>Parapoxvirus</taxon>
        <taxon>Parapoxvirus pseudocowpox</taxon>
    </lineage>
</organism>
<evidence type="ECO:0000313" key="3">
    <source>
        <dbReference type="Proteomes" id="UP000168163"/>
    </source>
</evidence>
<name>D3IZ57_9POXV</name>
<dbReference type="InterPro" id="IPR007678">
    <property type="entry name" value="Poxvirus_G5"/>
</dbReference>
<proteinExistence type="predicted"/>
<dbReference type="Pfam" id="PF04599">
    <property type="entry name" value="Pox_G5"/>
    <property type="match status" value="1"/>
</dbReference>
<feature type="compositionally biased region" description="Basic and acidic residues" evidence="1">
    <location>
        <begin position="116"/>
        <end position="132"/>
    </location>
</feature>
<evidence type="ECO:0000313" key="2">
    <source>
        <dbReference type="EMBL" id="ADC53811.1"/>
    </source>
</evidence>